<keyword evidence="2" id="KW-1185">Reference proteome</keyword>
<organism evidence="1 2">
    <name type="scientific">Sorghum bicolor</name>
    <name type="common">Sorghum</name>
    <name type="synonym">Sorghum vulgare</name>
    <dbReference type="NCBI Taxonomy" id="4558"/>
    <lineage>
        <taxon>Eukaryota</taxon>
        <taxon>Viridiplantae</taxon>
        <taxon>Streptophyta</taxon>
        <taxon>Embryophyta</taxon>
        <taxon>Tracheophyta</taxon>
        <taxon>Spermatophyta</taxon>
        <taxon>Magnoliopsida</taxon>
        <taxon>Liliopsida</taxon>
        <taxon>Poales</taxon>
        <taxon>Poaceae</taxon>
        <taxon>PACMAD clade</taxon>
        <taxon>Panicoideae</taxon>
        <taxon>Andropogonodae</taxon>
        <taxon>Andropogoneae</taxon>
        <taxon>Sorghinae</taxon>
        <taxon>Sorghum</taxon>
    </lineage>
</organism>
<dbReference type="OMA" id="ITMHISC"/>
<sequence length="64" mass="7129">MLAMPLRTLYGVGQVLGAGQFLCNMTDVSSSLRIELVTCIEITMHISCMMLILEQLDCWSRGSF</sequence>
<dbReference type="AlphaFoldDB" id="A0A1B6QBN9"/>
<gene>
    <name evidence="1" type="ORF">SORBI_3002G159800</name>
</gene>
<name>A0A1B6QBN9_SORBI</name>
<dbReference type="EMBL" id="CM000761">
    <property type="protein sequence ID" value="KXG35339.1"/>
    <property type="molecule type" value="Genomic_DNA"/>
</dbReference>
<protein>
    <submittedName>
        <fullName evidence="1">Uncharacterized protein</fullName>
    </submittedName>
</protein>
<accession>A0A1B6QBN9</accession>
<evidence type="ECO:0000313" key="2">
    <source>
        <dbReference type="Proteomes" id="UP000000768"/>
    </source>
</evidence>
<dbReference type="STRING" id="4558.A0A1B6QBN9"/>
<proteinExistence type="predicted"/>
<reference evidence="2" key="2">
    <citation type="journal article" date="2018" name="Plant J.">
        <title>The Sorghum bicolor reference genome: improved assembly, gene annotations, a transcriptome atlas, and signatures of genome organization.</title>
        <authorList>
            <person name="McCormick R.F."/>
            <person name="Truong S.K."/>
            <person name="Sreedasyam A."/>
            <person name="Jenkins J."/>
            <person name="Shu S."/>
            <person name="Sims D."/>
            <person name="Kennedy M."/>
            <person name="Amirebrahimi M."/>
            <person name="Weers B.D."/>
            <person name="McKinley B."/>
            <person name="Mattison A."/>
            <person name="Morishige D.T."/>
            <person name="Grimwood J."/>
            <person name="Schmutz J."/>
            <person name="Mullet J.E."/>
        </authorList>
    </citation>
    <scope>NUCLEOTIDE SEQUENCE [LARGE SCALE GENOMIC DNA]</scope>
    <source>
        <strain evidence="2">cv. BTx623</strain>
    </source>
</reference>
<dbReference type="Proteomes" id="UP000000768">
    <property type="component" value="Chromosome 2"/>
</dbReference>
<dbReference type="Gramene" id="KXG35339">
    <property type="protein sequence ID" value="KXG35339"/>
    <property type="gene ID" value="SORBI_3002G159800"/>
</dbReference>
<reference evidence="1 2" key="1">
    <citation type="journal article" date="2009" name="Nature">
        <title>The Sorghum bicolor genome and the diversification of grasses.</title>
        <authorList>
            <person name="Paterson A.H."/>
            <person name="Bowers J.E."/>
            <person name="Bruggmann R."/>
            <person name="Dubchak I."/>
            <person name="Grimwood J."/>
            <person name="Gundlach H."/>
            <person name="Haberer G."/>
            <person name="Hellsten U."/>
            <person name="Mitros T."/>
            <person name="Poliakov A."/>
            <person name="Schmutz J."/>
            <person name="Spannagl M."/>
            <person name="Tang H."/>
            <person name="Wang X."/>
            <person name="Wicker T."/>
            <person name="Bharti A.K."/>
            <person name="Chapman J."/>
            <person name="Feltus F.A."/>
            <person name="Gowik U."/>
            <person name="Grigoriev I.V."/>
            <person name="Lyons E."/>
            <person name="Maher C.A."/>
            <person name="Martis M."/>
            <person name="Narechania A."/>
            <person name="Otillar R.P."/>
            <person name="Penning B.W."/>
            <person name="Salamov A.A."/>
            <person name="Wang Y."/>
            <person name="Zhang L."/>
            <person name="Carpita N.C."/>
            <person name="Freeling M."/>
            <person name="Gingle A.R."/>
            <person name="Hash C.T."/>
            <person name="Keller B."/>
            <person name="Klein P."/>
            <person name="Kresovich S."/>
            <person name="McCann M.C."/>
            <person name="Ming R."/>
            <person name="Peterson D.G."/>
            <person name="Mehboob-ur-Rahman"/>
            <person name="Ware D."/>
            <person name="Westhoff P."/>
            <person name="Mayer K.F."/>
            <person name="Messing J."/>
            <person name="Rokhsar D.S."/>
        </authorList>
    </citation>
    <scope>NUCLEOTIDE SEQUENCE [LARGE SCALE GENOMIC DNA]</scope>
    <source>
        <strain evidence="2">cv. BTx623</strain>
    </source>
</reference>
<evidence type="ECO:0000313" key="1">
    <source>
        <dbReference type="EMBL" id="KXG35339.1"/>
    </source>
</evidence>
<dbReference type="InParanoid" id="A0A1B6QBN9"/>